<keyword evidence="1" id="KW-0472">Membrane</keyword>
<sequence length="142" mass="16306">MKNWLMIWTCKISAVTCEPTANNKTLSLHLDHADIDENCEAFCPASTTRFRIFGKLSSPDMVLFDSRNWDWTRRKDITPKIDWLSIIKNFATNAHFPTLILSLTIGGILIYFLAPFLLTLIFAIFSFLIKLLCFRSVGNSRN</sequence>
<keyword evidence="1" id="KW-1133">Transmembrane helix</keyword>
<protein>
    <submittedName>
        <fullName evidence="3">Uncharacterized protein</fullName>
    </submittedName>
</protein>
<dbReference type="Proteomes" id="UP000887563">
    <property type="component" value="Unplaced"/>
</dbReference>
<keyword evidence="1" id="KW-0812">Transmembrane</keyword>
<feature type="transmembrane region" description="Helical" evidence="1">
    <location>
        <begin position="120"/>
        <end position="138"/>
    </location>
</feature>
<reference evidence="3" key="1">
    <citation type="submission" date="2022-11" db="UniProtKB">
        <authorList>
            <consortium name="WormBaseParasite"/>
        </authorList>
    </citation>
    <scope>IDENTIFICATION</scope>
</reference>
<name>A0A914KZX3_MELIC</name>
<dbReference type="Gene3D" id="2.60.40.3770">
    <property type="match status" value="1"/>
</dbReference>
<evidence type="ECO:0000313" key="3">
    <source>
        <dbReference type="WBParaSite" id="Minc3s00199g07377"/>
    </source>
</evidence>
<proteinExistence type="predicted"/>
<evidence type="ECO:0000256" key="1">
    <source>
        <dbReference type="SAM" id="Phobius"/>
    </source>
</evidence>
<dbReference type="AlphaFoldDB" id="A0A914KZX3"/>
<accession>A0A914KZX3</accession>
<feature type="transmembrane region" description="Helical" evidence="1">
    <location>
        <begin position="94"/>
        <end position="114"/>
    </location>
</feature>
<keyword evidence="2" id="KW-1185">Reference proteome</keyword>
<organism evidence="2 3">
    <name type="scientific">Meloidogyne incognita</name>
    <name type="common">Southern root-knot nematode worm</name>
    <name type="synonym">Oxyuris incognita</name>
    <dbReference type="NCBI Taxonomy" id="6306"/>
    <lineage>
        <taxon>Eukaryota</taxon>
        <taxon>Metazoa</taxon>
        <taxon>Ecdysozoa</taxon>
        <taxon>Nematoda</taxon>
        <taxon>Chromadorea</taxon>
        <taxon>Rhabditida</taxon>
        <taxon>Tylenchina</taxon>
        <taxon>Tylenchomorpha</taxon>
        <taxon>Tylenchoidea</taxon>
        <taxon>Meloidogynidae</taxon>
        <taxon>Meloidogyninae</taxon>
        <taxon>Meloidogyne</taxon>
        <taxon>Meloidogyne incognita group</taxon>
    </lineage>
</organism>
<evidence type="ECO:0000313" key="2">
    <source>
        <dbReference type="Proteomes" id="UP000887563"/>
    </source>
</evidence>
<dbReference type="WBParaSite" id="Minc3s00199g07377">
    <property type="protein sequence ID" value="Minc3s00199g07377"/>
    <property type="gene ID" value="Minc3s00199g07377"/>
</dbReference>